<comment type="catalytic activity">
    <reaction evidence="6">
        <text>a 2'-deoxyadenosine in DNA + S-adenosyl-L-methionine = an N(6)-methyl-2'-deoxyadenosine in DNA + S-adenosyl-L-homocysteine + H(+)</text>
        <dbReference type="Rhea" id="RHEA:15197"/>
        <dbReference type="Rhea" id="RHEA-COMP:12418"/>
        <dbReference type="Rhea" id="RHEA-COMP:12419"/>
        <dbReference type="ChEBI" id="CHEBI:15378"/>
        <dbReference type="ChEBI" id="CHEBI:57856"/>
        <dbReference type="ChEBI" id="CHEBI:59789"/>
        <dbReference type="ChEBI" id="CHEBI:90615"/>
        <dbReference type="ChEBI" id="CHEBI:90616"/>
        <dbReference type="EC" id="2.1.1.72"/>
    </reaction>
</comment>
<dbReference type="GO" id="GO:0043565">
    <property type="term" value="F:sequence-specific DNA binding"/>
    <property type="evidence" value="ECO:0007669"/>
    <property type="project" value="TreeGrafter"/>
</dbReference>
<name>R2SL62_9ENTE</name>
<dbReference type="Gene3D" id="1.10.1020.10">
    <property type="entry name" value="Adenine-specific Methyltransferase, Domain 2"/>
    <property type="match status" value="1"/>
</dbReference>
<keyword evidence="8" id="KW-1185">Reference proteome</keyword>
<dbReference type="InterPro" id="IPR023095">
    <property type="entry name" value="Ade_MeTrfase_dom_2"/>
</dbReference>
<reference evidence="7 8" key="1">
    <citation type="submission" date="2013-02" db="EMBL/GenBank/DDBJ databases">
        <title>The Genome Sequence of Enterococcus asini ATCC_700915.</title>
        <authorList>
            <consortium name="The Broad Institute Genome Sequencing Platform"/>
            <consortium name="The Broad Institute Genome Sequencing Center for Infectious Disease"/>
            <person name="Earl A.M."/>
            <person name="Gilmore M.S."/>
            <person name="Lebreton F."/>
            <person name="Walker B."/>
            <person name="Young S.K."/>
            <person name="Zeng Q."/>
            <person name="Gargeya S."/>
            <person name="Fitzgerald M."/>
            <person name="Haas B."/>
            <person name="Abouelleil A."/>
            <person name="Alvarado L."/>
            <person name="Arachchi H.M."/>
            <person name="Berlin A.M."/>
            <person name="Chapman S.B."/>
            <person name="Dewar J."/>
            <person name="Goldberg J."/>
            <person name="Griggs A."/>
            <person name="Gujja S."/>
            <person name="Hansen M."/>
            <person name="Howarth C."/>
            <person name="Imamovic A."/>
            <person name="Larimer J."/>
            <person name="McCowan C."/>
            <person name="Murphy C."/>
            <person name="Neiman D."/>
            <person name="Pearson M."/>
            <person name="Priest M."/>
            <person name="Roberts A."/>
            <person name="Saif S."/>
            <person name="Shea T."/>
            <person name="Sisk P."/>
            <person name="Sykes S."/>
            <person name="Wortman J."/>
            <person name="Nusbaum C."/>
            <person name="Birren B."/>
        </authorList>
    </citation>
    <scope>NUCLEOTIDE SEQUENCE [LARGE SCALE GENOMIC DNA]</scope>
    <source>
        <strain evidence="7 8">ATCC 700915</strain>
    </source>
</reference>
<accession>R2SL62</accession>
<dbReference type="InterPro" id="IPR012263">
    <property type="entry name" value="M_m6A_EcoRV"/>
</dbReference>
<dbReference type="PANTHER" id="PTHR30481:SF2">
    <property type="entry name" value="SITE-SPECIFIC DNA-METHYLTRANSFERASE (ADENINE-SPECIFIC)"/>
    <property type="match status" value="1"/>
</dbReference>
<evidence type="ECO:0000313" key="8">
    <source>
        <dbReference type="Proteomes" id="UP000013777"/>
    </source>
</evidence>
<gene>
    <name evidence="7" type="ORF">UAS_00766</name>
</gene>
<dbReference type="PIRSF" id="PIRSF000398">
    <property type="entry name" value="M_m6A_EcoRV"/>
    <property type="match status" value="1"/>
</dbReference>
<evidence type="ECO:0000313" key="7">
    <source>
        <dbReference type="EMBL" id="EOH88934.1"/>
    </source>
</evidence>
<dbReference type="GO" id="GO:0032259">
    <property type="term" value="P:methylation"/>
    <property type="evidence" value="ECO:0007669"/>
    <property type="project" value="UniProtKB-KW"/>
</dbReference>
<evidence type="ECO:0000256" key="4">
    <source>
        <dbReference type="ARBA" id="ARBA00022679"/>
    </source>
</evidence>
<evidence type="ECO:0000256" key="3">
    <source>
        <dbReference type="ARBA" id="ARBA00022603"/>
    </source>
</evidence>
<evidence type="ECO:0000256" key="1">
    <source>
        <dbReference type="ARBA" id="ARBA00006594"/>
    </source>
</evidence>
<dbReference type="InterPro" id="IPR029063">
    <property type="entry name" value="SAM-dependent_MTases_sf"/>
</dbReference>
<dbReference type="OrthoDB" id="9805629at2"/>
<proteinExistence type="inferred from homology"/>
<dbReference type="PATRIC" id="fig|1158606.3.peg.725"/>
<dbReference type="Gene3D" id="3.40.50.150">
    <property type="entry name" value="Vaccinia Virus protein VP39"/>
    <property type="match status" value="1"/>
</dbReference>
<comment type="similarity">
    <text evidence="1">Belongs to the N(4)/N(6)-methyltransferase family.</text>
</comment>
<dbReference type="Pfam" id="PF02086">
    <property type="entry name" value="MethyltransfD12"/>
    <property type="match status" value="1"/>
</dbReference>
<organism evidence="7 8">
    <name type="scientific">Enterococcus asini ATCC 700915</name>
    <dbReference type="NCBI Taxonomy" id="1158606"/>
    <lineage>
        <taxon>Bacteria</taxon>
        <taxon>Bacillati</taxon>
        <taxon>Bacillota</taxon>
        <taxon>Bacilli</taxon>
        <taxon>Lactobacillales</taxon>
        <taxon>Enterococcaceae</taxon>
        <taxon>Enterococcus</taxon>
    </lineage>
</organism>
<keyword evidence="5" id="KW-0949">S-adenosyl-L-methionine</keyword>
<sequence>MPQTKSPLRYPGGKSQLWKFVKSTIEHNGIEDPIYCEPFAGGSGVTWELLLGGHIESAIVNDYDPAIYSFWNACLNHTDEFIQMIINTPITLDEWHKQKEIYATVGQDPESIQGAFATFFLNRTNVSGIISGGPIGGQTQQGSYLIDCRFTKETSIKKIKKIAEYRNRVQLYNLDAADLVPILKENYPREQLFTFFDPPYYQQGQSLYLSFFNHEQHENMRNEILGMDDYFWILTYDKAPQISDLYHSVQHSYEYELVYSANRKTRATEFLFASPITQLQSCEKIILHDL</sequence>
<evidence type="ECO:0000256" key="5">
    <source>
        <dbReference type="ARBA" id="ARBA00022691"/>
    </source>
</evidence>
<dbReference type="AlphaFoldDB" id="R2SL62"/>
<dbReference type="Proteomes" id="UP000013777">
    <property type="component" value="Unassembled WGS sequence"/>
</dbReference>
<dbReference type="GO" id="GO:0009307">
    <property type="term" value="P:DNA restriction-modification system"/>
    <property type="evidence" value="ECO:0007669"/>
    <property type="project" value="InterPro"/>
</dbReference>
<dbReference type="SUPFAM" id="SSF53335">
    <property type="entry name" value="S-adenosyl-L-methionine-dependent methyltransferases"/>
    <property type="match status" value="1"/>
</dbReference>
<dbReference type="PANTHER" id="PTHR30481">
    <property type="entry name" value="DNA ADENINE METHYLASE"/>
    <property type="match status" value="1"/>
</dbReference>
<dbReference type="GO" id="GO:1904047">
    <property type="term" value="F:S-adenosyl-L-methionine binding"/>
    <property type="evidence" value="ECO:0007669"/>
    <property type="project" value="TreeGrafter"/>
</dbReference>
<dbReference type="EMBL" id="AJAP01000008">
    <property type="protein sequence ID" value="EOH88934.1"/>
    <property type="molecule type" value="Genomic_DNA"/>
</dbReference>
<evidence type="ECO:0000256" key="2">
    <source>
        <dbReference type="ARBA" id="ARBA00011900"/>
    </source>
</evidence>
<comment type="caution">
    <text evidence="7">The sequence shown here is derived from an EMBL/GenBank/DDBJ whole genome shotgun (WGS) entry which is preliminary data.</text>
</comment>
<evidence type="ECO:0000256" key="6">
    <source>
        <dbReference type="ARBA" id="ARBA00047942"/>
    </source>
</evidence>
<dbReference type="GeneID" id="78365809"/>
<dbReference type="GO" id="GO:0009007">
    <property type="term" value="F:site-specific DNA-methyltransferase (adenine-specific) activity"/>
    <property type="evidence" value="ECO:0007669"/>
    <property type="project" value="UniProtKB-EC"/>
</dbReference>
<dbReference type="EC" id="2.1.1.72" evidence="2"/>
<dbReference type="RefSeq" id="WP_010753416.1">
    <property type="nucleotide sequence ID" value="NZ_ASVU01000002.1"/>
</dbReference>
<keyword evidence="3" id="KW-0489">Methyltransferase</keyword>
<keyword evidence="4" id="KW-0808">Transferase</keyword>
<dbReference type="HOGENOM" id="CLU_063430_4_0_9"/>
<dbReference type="PRINTS" id="PR00505">
    <property type="entry name" value="D12N6MTFRASE"/>
</dbReference>
<dbReference type="GO" id="GO:0006298">
    <property type="term" value="P:mismatch repair"/>
    <property type="evidence" value="ECO:0007669"/>
    <property type="project" value="TreeGrafter"/>
</dbReference>
<dbReference type="InterPro" id="IPR012327">
    <property type="entry name" value="MeTrfase_D12"/>
</dbReference>
<dbReference type="STRING" id="57732.RU94_GL001617"/>
<dbReference type="eggNOG" id="COG0338">
    <property type="taxonomic scope" value="Bacteria"/>
</dbReference>
<protein>
    <recommendedName>
        <fullName evidence="2">site-specific DNA-methyltransferase (adenine-specific)</fullName>
        <ecNumber evidence="2">2.1.1.72</ecNumber>
    </recommendedName>
</protein>